<accession>A0AA38HVY0</accession>
<comment type="caution">
    <text evidence="1">The sequence shown here is derived from an EMBL/GenBank/DDBJ whole genome shotgun (WGS) entry which is preliminary data.</text>
</comment>
<keyword evidence="2" id="KW-1185">Reference proteome</keyword>
<protein>
    <submittedName>
        <fullName evidence="1">Uncharacterized protein</fullName>
    </submittedName>
</protein>
<proteinExistence type="predicted"/>
<evidence type="ECO:0000313" key="2">
    <source>
        <dbReference type="Proteomes" id="UP001168821"/>
    </source>
</evidence>
<reference evidence="1" key="1">
    <citation type="journal article" date="2023" name="G3 (Bethesda)">
        <title>Whole genome assemblies of Zophobas morio and Tenebrio molitor.</title>
        <authorList>
            <person name="Kaur S."/>
            <person name="Stinson S.A."/>
            <person name="diCenzo G.C."/>
        </authorList>
    </citation>
    <scope>NUCLEOTIDE SEQUENCE</scope>
    <source>
        <strain evidence="1">QUZm001</strain>
    </source>
</reference>
<dbReference type="Proteomes" id="UP001168821">
    <property type="component" value="Unassembled WGS sequence"/>
</dbReference>
<dbReference type="EMBL" id="JALNTZ010000007">
    <property type="protein sequence ID" value="KAJ3645163.1"/>
    <property type="molecule type" value="Genomic_DNA"/>
</dbReference>
<gene>
    <name evidence="1" type="ORF">Zmor_022844</name>
</gene>
<sequence>MLGMTRRQYFARTNKTLIMAEFRDITGLCPEEVHRDNVLLAREKPTRLDRPEATFEGKFDSAFPLRSNPAKKMRARNCECRLRL</sequence>
<organism evidence="1 2">
    <name type="scientific">Zophobas morio</name>
    <dbReference type="NCBI Taxonomy" id="2755281"/>
    <lineage>
        <taxon>Eukaryota</taxon>
        <taxon>Metazoa</taxon>
        <taxon>Ecdysozoa</taxon>
        <taxon>Arthropoda</taxon>
        <taxon>Hexapoda</taxon>
        <taxon>Insecta</taxon>
        <taxon>Pterygota</taxon>
        <taxon>Neoptera</taxon>
        <taxon>Endopterygota</taxon>
        <taxon>Coleoptera</taxon>
        <taxon>Polyphaga</taxon>
        <taxon>Cucujiformia</taxon>
        <taxon>Tenebrionidae</taxon>
        <taxon>Zophobas</taxon>
    </lineage>
</organism>
<evidence type="ECO:0000313" key="1">
    <source>
        <dbReference type="EMBL" id="KAJ3645163.1"/>
    </source>
</evidence>
<dbReference type="AlphaFoldDB" id="A0AA38HVY0"/>
<name>A0AA38HVY0_9CUCU</name>